<dbReference type="Gene3D" id="3.30.160.60">
    <property type="entry name" value="Classic Zinc Finger"/>
    <property type="match status" value="8"/>
</dbReference>
<dbReference type="SMART" id="SM00355">
    <property type="entry name" value="ZnF_C2H2"/>
    <property type="match status" value="17"/>
</dbReference>
<dbReference type="HOGENOM" id="CLU_313357_0_0_1"/>
<feature type="domain" description="C2H2-type" evidence="7">
    <location>
        <begin position="695"/>
        <end position="722"/>
    </location>
</feature>
<evidence type="ECO:0000313" key="9">
    <source>
        <dbReference type="EnsemblMetazoa" id="CapteP227534"/>
    </source>
</evidence>
<keyword evidence="1" id="KW-0479">Metal-binding</keyword>
<dbReference type="EMBL" id="KB300949">
    <property type="protein sequence ID" value="ELU06162.1"/>
    <property type="molecule type" value="Genomic_DNA"/>
</dbReference>
<accession>R7UQF7</accession>
<evidence type="ECO:0000313" key="10">
    <source>
        <dbReference type="Proteomes" id="UP000014760"/>
    </source>
</evidence>
<reference evidence="9" key="3">
    <citation type="submission" date="2015-06" db="UniProtKB">
        <authorList>
            <consortium name="EnsemblMetazoa"/>
        </authorList>
    </citation>
    <scope>IDENTIFICATION</scope>
</reference>
<dbReference type="EMBL" id="AMQN01001282">
    <property type="status" value="NOT_ANNOTATED_CDS"/>
    <property type="molecule type" value="Genomic_DNA"/>
</dbReference>
<feature type="domain" description="C2H2-type" evidence="7">
    <location>
        <begin position="324"/>
        <end position="351"/>
    </location>
</feature>
<dbReference type="InterPro" id="IPR036236">
    <property type="entry name" value="Znf_C2H2_sf"/>
</dbReference>
<reference evidence="10" key="1">
    <citation type="submission" date="2012-12" db="EMBL/GenBank/DDBJ databases">
        <authorList>
            <person name="Hellsten U."/>
            <person name="Grimwood J."/>
            <person name="Chapman J.A."/>
            <person name="Shapiro H."/>
            <person name="Aerts A."/>
            <person name="Otillar R.P."/>
            <person name="Terry A.Y."/>
            <person name="Boore J.L."/>
            <person name="Simakov O."/>
            <person name="Marletaz F."/>
            <person name="Cho S.-J."/>
            <person name="Edsinger-Gonzales E."/>
            <person name="Havlak P."/>
            <person name="Kuo D.-H."/>
            <person name="Larsson T."/>
            <person name="Lv J."/>
            <person name="Arendt D."/>
            <person name="Savage R."/>
            <person name="Osoegawa K."/>
            <person name="de Jong P."/>
            <person name="Lindberg D.R."/>
            <person name="Seaver E.C."/>
            <person name="Weisblat D.A."/>
            <person name="Putnam N.H."/>
            <person name="Grigoriev I.V."/>
            <person name="Rokhsar D.S."/>
        </authorList>
    </citation>
    <scope>NUCLEOTIDE SEQUENCE</scope>
    <source>
        <strain evidence="10">I ESC-2004</strain>
    </source>
</reference>
<dbReference type="PROSITE" id="PS50157">
    <property type="entry name" value="ZINC_FINGER_C2H2_2"/>
    <property type="match status" value="10"/>
</dbReference>
<dbReference type="PROSITE" id="PS50097">
    <property type="entry name" value="BTB"/>
    <property type="match status" value="1"/>
</dbReference>
<dbReference type="PANTHER" id="PTHR24379:SF121">
    <property type="entry name" value="C2H2-TYPE DOMAIN-CONTAINING PROTEIN"/>
    <property type="match status" value="1"/>
</dbReference>
<dbReference type="GO" id="GO:0008270">
    <property type="term" value="F:zinc ion binding"/>
    <property type="evidence" value="ECO:0007669"/>
    <property type="project" value="UniProtKB-KW"/>
</dbReference>
<feature type="domain" description="C2H2-type" evidence="7">
    <location>
        <begin position="355"/>
        <end position="383"/>
    </location>
</feature>
<dbReference type="Gene3D" id="3.30.710.10">
    <property type="entry name" value="Potassium Channel Kv1.1, Chain A"/>
    <property type="match status" value="1"/>
</dbReference>
<feature type="domain" description="C2H2-type" evidence="7">
    <location>
        <begin position="543"/>
        <end position="571"/>
    </location>
</feature>
<proteinExistence type="predicted"/>
<dbReference type="EnsemblMetazoa" id="CapteT227534">
    <property type="protein sequence ID" value="CapteP227534"/>
    <property type="gene ID" value="CapteG227534"/>
</dbReference>
<dbReference type="PANTHER" id="PTHR24379">
    <property type="entry name" value="KRAB AND ZINC FINGER DOMAIN-CONTAINING"/>
    <property type="match status" value="1"/>
</dbReference>
<keyword evidence="2" id="KW-0677">Repeat</keyword>
<feature type="domain" description="C2H2-type" evidence="7">
    <location>
        <begin position="234"/>
        <end position="257"/>
    </location>
</feature>
<feature type="domain" description="C2H2-type" evidence="7">
    <location>
        <begin position="751"/>
        <end position="781"/>
    </location>
</feature>
<dbReference type="Pfam" id="PF00096">
    <property type="entry name" value="zf-C2H2"/>
    <property type="match status" value="2"/>
</dbReference>
<keyword evidence="4" id="KW-0862">Zinc</keyword>
<dbReference type="SUPFAM" id="SSF54695">
    <property type="entry name" value="POZ domain"/>
    <property type="match status" value="1"/>
</dbReference>
<dbReference type="InterPro" id="IPR013087">
    <property type="entry name" value="Znf_C2H2_type"/>
</dbReference>
<dbReference type="OMA" id="DKGHKCP"/>
<dbReference type="InterPro" id="IPR000210">
    <property type="entry name" value="BTB/POZ_dom"/>
</dbReference>
<evidence type="ECO:0000259" key="6">
    <source>
        <dbReference type="PROSITE" id="PS50097"/>
    </source>
</evidence>
<dbReference type="Pfam" id="PF00651">
    <property type="entry name" value="BTB"/>
    <property type="match status" value="1"/>
</dbReference>
<evidence type="ECO:0000256" key="1">
    <source>
        <dbReference type="ARBA" id="ARBA00022723"/>
    </source>
</evidence>
<name>R7UQF7_CAPTE</name>
<protein>
    <recommendedName>
        <fullName evidence="11">BTB domain-containing protein</fullName>
    </recommendedName>
</protein>
<feature type="domain" description="C2H2-type" evidence="7">
    <location>
        <begin position="635"/>
        <end position="657"/>
    </location>
</feature>
<keyword evidence="3 5" id="KW-0863">Zinc-finger</keyword>
<reference evidence="8 10" key="2">
    <citation type="journal article" date="2013" name="Nature">
        <title>Insights into bilaterian evolution from three spiralian genomes.</title>
        <authorList>
            <person name="Simakov O."/>
            <person name="Marletaz F."/>
            <person name="Cho S.J."/>
            <person name="Edsinger-Gonzales E."/>
            <person name="Havlak P."/>
            <person name="Hellsten U."/>
            <person name="Kuo D.H."/>
            <person name="Larsson T."/>
            <person name="Lv J."/>
            <person name="Arendt D."/>
            <person name="Savage R."/>
            <person name="Osoegawa K."/>
            <person name="de Jong P."/>
            <person name="Grimwood J."/>
            <person name="Chapman J.A."/>
            <person name="Shapiro H."/>
            <person name="Aerts A."/>
            <person name="Otillar R.P."/>
            <person name="Terry A.Y."/>
            <person name="Boore J.L."/>
            <person name="Grigoriev I.V."/>
            <person name="Lindberg D.R."/>
            <person name="Seaver E.C."/>
            <person name="Weisblat D.A."/>
            <person name="Putnam N.H."/>
            <person name="Rokhsar D.S."/>
        </authorList>
    </citation>
    <scope>NUCLEOTIDE SEQUENCE</scope>
    <source>
        <strain evidence="8 10">I ESC-2004</strain>
    </source>
</reference>
<keyword evidence="10" id="KW-1185">Reference proteome</keyword>
<evidence type="ECO:0000313" key="8">
    <source>
        <dbReference type="EMBL" id="ELU06162.1"/>
    </source>
</evidence>
<dbReference type="SUPFAM" id="SSF57667">
    <property type="entry name" value="beta-beta-alpha zinc fingers"/>
    <property type="match status" value="4"/>
</dbReference>
<dbReference type="AlphaFoldDB" id="R7UQF7"/>
<evidence type="ECO:0000256" key="5">
    <source>
        <dbReference type="PROSITE-ProRule" id="PRU00042"/>
    </source>
</evidence>
<sequence>MATLKARLGAEFLDYAHNLYVTQSDCDVLLIADENCSLHVHQIVLAAFSECFRVQFSEDARREIYIPDMEFAVLKALINFIYSGKLCINKQNAKSILTAALQLKISAAVDHIRRTHKKIKRLFDTNRDLEEIISANSDVLEEPTAAATDEISPGNVSDNQINEPLTVKRNCKQEGENEREEEEAMNVEETLQEELTHESEDVEQGENLHELKEMKHPSEEIPPEVKSKRKRKVFPCKECDQVFVHGASLKLHFRRRHGIPATCWRKSWHPIDFVRSMALRQSVRKIKSRKQNKIGNNYICKKCLAYFRYRSEYQAHFHQHLCPVSCSKCHKKFTKSELCRKHLQKHRDVRQCISHSCKHCGQSFKWISVLKRHKKEKHPSTNKTSLRCRHCKRTFKYVQALEAHLRHHGLSAREVELEFKDPGVLPNVGNVYSSKGTSRMRQQSLECKLCNRIFTTVYTLNLHSIRKHNHALFDQPPKKRSLKWACTVCEFKSHTATEMSTHMKQAHPQVMLSCASCKYQTPVKGLLDNHITTRHDTSSKKGHQCTECNSKFQSAYHLRMHLYKKHDIKHEALKVYTCPVADCSYTAFQRYIVDAHMAKHKVGKNVPCAQCQRKFKSQKNLESHIRTVHERIRPFICELCGASYGHEAELRNHIARHEKSLLCVLCDFVTSDKSCLQSHMWSKHRVQLDSGMKIFTCEQCGYSTDRGPRFKEHMLKHGEDRPVPCPECAKTFKSAHNLRSHMLWVHKKKKVKCEHCDHVTATMTNLREHVRIKHTHCNVKPFKCPYCDQLFGTAGNCRKHVACRHKDQPINVITVKDKYPNSRPLVGGQRNPHRANTIASFDYDIETLMNKEEEAPPAPPPQATPPSETSYVYALHFAPPPQQPYEQLTTGDDMLPSSAQIEMLPSDFNLSQQPTSNYQQLYSVVPQHENAPQTL</sequence>
<evidence type="ECO:0000259" key="7">
    <source>
        <dbReference type="PROSITE" id="PS50157"/>
    </source>
</evidence>
<evidence type="ECO:0000256" key="3">
    <source>
        <dbReference type="ARBA" id="ARBA00022771"/>
    </source>
</evidence>
<feature type="domain" description="C2H2-type" evidence="7">
    <location>
        <begin position="386"/>
        <end position="408"/>
    </location>
</feature>
<feature type="domain" description="BTB" evidence="6">
    <location>
        <begin position="26"/>
        <end position="90"/>
    </location>
</feature>
<dbReference type="STRING" id="283909.R7UQF7"/>
<evidence type="ECO:0008006" key="11">
    <source>
        <dbReference type="Google" id="ProtNLM"/>
    </source>
</evidence>
<evidence type="ECO:0000256" key="4">
    <source>
        <dbReference type="ARBA" id="ARBA00022833"/>
    </source>
</evidence>
<dbReference type="CDD" id="cd18186">
    <property type="entry name" value="BTB_POZ_ZBTB_KLHL-like"/>
    <property type="match status" value="1"/>
</dbReference>
<dbReference type="Proteomes" id="UP000014760">
    <property type="component" value="Unassembled WGS sequence"/>
</dbReference>
<evidence type="ECO:0000256" key="2">
    <source>
        <dbReference type="ARBA" id="ARBA00022737"/>
    </source>
</evidence>
<gene>
    <name evidence="8" type="ORF">CAPTEDRAFT_227534</name>
</gene>
<feature type="domain" description="C2H2-type" evidence="7">
    <location>
        <begin position="723"/>
        <end position="751"/>
    </location>
</feature>
<feature type="domain" description="C2H2-type" evidence="7">
    <location>
        <begin position="606"/>
        <end position="634"/>
    </location>
</feature>
<organism evidence="8">
    <name type="scientific">Capitella teleta</name>
    <name type="common">Polychaete worm</name>
    <dbReference type="NCBI Taxonomy" id="283909"/>
    <lineage>
        <taxon>Eukaryota</taxon>
        <taxon>Metazoa</taxon>
        <taxon>Spiralia</taxon>
        <taxon>Lophotrochozoa</taxon>
        <taxon>Annelida</taxon>
        <taxon>Polychaeta</taxon>
        <taxon>Sedentaria</taxon>
        <taxon>Scolecida</taxon>
        <taxon>Capitellidae</taxon>
        <taxon>Capitella</taxon>
    </lineage>
</organism>
<dbReference type="SMART" id="SM00225">
    <property type="entry name" value="BTB"/>
    <property type="match status" value="1"/>
</dbReference>
<dbReference type="InterPro" id="IPR011333">
    <property type="entry name" value="SKP1/BTB/POZ_sf"/>
</dbReference>
<dbReference type="OrthoDB" id="6113849at2759"/>
<dbReference type="PROSITE" id="PS00028">
    <property type="entry name" value="ZINC_FINGER_C2H2_1"/>
    <property type="match status" value="11"/>
</dbReference>